<dbReference type="Gene3D" id="3.10.105.10">
    <property type="entry name" value="Dipeptide-binding Protein, Domain 3"/>
    <property type="match status" value="1"/>
</dbReference>
<organism evidence="3 4">
    <name type="scientific">Lederbergia citri</name>
    <dbReference type="NCBI Taxonomy" id="2833580"/>
    <lineage>
        <taxon>Bacteria</taxon>
        <taxon>Bacillati</taxon>
        <taxon>Bacillota</taxon>
        <taxon>Bacilli</taxon>
        <taxon>Bacillales</taxon>
        <taxon>Bacillaceae</taxon>
        <taxon>Lederbergia</taxon>
    </lineage>
</organism>
<dbReference type="Gene3D" id="3.40.190.10">
    <property type="entry name" value="Periplasmic binding protein-like II"/>
    <property type="match status" value="1"/>
</dbReference>
<evidence type="ECO:0000256" key="1">
    <source>
        <dbReference type="SAM" id="MobiDB-lite"/>
    </source>
</evidence>
<dbReference type="SUPFAM" id="SSF53850">
    <property type="entry name" value="Periplasmic binding protein-like II"/>
    <property type="match status" value="1"/>
</dbReference>
<accession>A0A942TCI3</accession>
<dbReference type="GO" id="GO:1904680">
    <property type="term" value="F:peptide transmembrane transporter activity"/>
    <property type="evidence" value="ECO:0007669"/>
    <property type="project" value="TreeGrafter"/>
</dbReference>
<dbReference type="InterPro" id="IPR000914">
    <property type="entry name" value="SBP_5_dom"/>
</dbReference>
<comment type="caution">
    <text evidence="3">The sequence shown here is derived from an EMBL/GenBank/DDBJ whole genome shotgun (WGS) entry which is preliminary data.</text>
</comment>
<dbReference type="GO" id="GO:0042597">
    <property type="term" value="C:periplasmic space"/>
    <property type="evidence" value="ECO:0007669"/>
    <property type="project" value="UniProtKB-ARBA"/>
</dbReference>
<keyword evidence="4" id="KW-1185">Reference proteome</keyword>
<dbReference type="PROSITE" id="PS51257">
    <property type="entry name" value="PROKAR_LIPOPROTEIN"/>
    <property type="match status" value="1"/>
</dbReference>
<sequence>MRSSIKLSFILIIIFSLIIVGCSSKSNQTSNDPQKENPDGNGKSQPEVVDVSEIKEFHQSPILDGMDLPDVKDRLPKEPKLPNEMPPEYLKFEIGKYGGTLNTVAQSPTWDPDFFVMSNEPLLNTPGILGEEVTGNVLKDYEVSDDQKEFTFYMREGLKWSDGEPVTTEDVRFAIEDFQLNKELVPILPAWLHSGGNVEGSPLKLEIIDDYTFKISFDEPNGGFPISLAIQNWRGYADLLKPAHYLKQFHKDYADPNDLKKLISDHKFEEDQEVSWVNLFNYMDITEREMSHPNAVGFPVLYPWKLKEMTKTYGLYERNPYYFKVDAEGNQLPYIDMVKSAIVQDIEMTGLKIIAGEVDFNREATALSKMPVYRENAEKGGYEALLANMHLTPTDVMLNLTYDNENWRKVVNDVRFRKALNYAIDRDEIIDTLYYGFAEPSTVIDSTLDLDKANALLDEMGMEKGSDGFRKGPDGKRFTIPFEVQAAAPDIVPLAELLTEMWKEIGIHVTVKTLDSALWGTRNAANELQATIIWTHTPLYYMQDWGQGFWGNLWNAWWNSGGEKGEEPPEDVKEFYRLMNKMNVSPPEEAVKIMDTLREKMHENIYYFVHIEHVKQPLIVNSKLGNITDKGTAISINFAGEQMYFKE</sequence>
<evidence type="ECO:0000313" key="4">
    <source>
        <dbReference type="Proteomes" id="UP000681414"/>
    </source>
</evidence>
<reference evidence="3 4" key="1">
    <citation type="submission" date="2021-05" db="EMBL/GenBank/DDBJ databases">
        <title>Novel Bacillus species.</title>
        <authorList>
            <person name="Liu G."/>
        </authorList>
    </citation>
    <scope>NUCLEOTIDE SEQUENCE [LARGE SCALE GENOMIC DNA]</scope>
    <source>
        <strain evidence="4">FJAT-49780</strain>
    </source>
</reference>
<proteinExistence type="predicted"/>
<name>A0A942TCI3_9BACI</name>
<dbReference type="EMBL" id="JAGYPG010000001">
    <property type="protein sequence ID" value="MBS4194266.1"/>
    <property type="molecule type" value="Genomic_DNA"/>
</dbReference>
<evidence type="ECO:0000259" key="2">
    <source>
        <dbReference type="Pfam" id="PF00496"/>
    </source>
</evidence>
<dbReference type="Pfam" id="PF00496">
    <property type="entry name" value="SBP_bac_5"/>
    <property type="match status" value="1"/>
</dbReference>
<dbReference type="GO" id="GO:0015833">
    <property type="term" value="P:peptide transport"/>
    <property type="evidence" value="ECO:0007669"/>
    <property type="project" value="TreeGrafter"/>
</dbReference>
<protein>
    <submittedName>
        <fullName evidence="3">ABC transporter substrate-binding protein</fullName>
    </submittedName>
</protein>
<dbReference type="InterPro" id="IPR039424">
    <property type="entry name" value="SBP_5"/>
</dbReference>
<evidence type="ECO:0000313" key="3">
    <source>
        <dbReference type="EMBL" id="MBS4194266.1"/>
    </source>
</evidence>
<dbReference type="CDD" id="cd08500">
    <property type="entry name" value="PBP2_NikA_DppA_OppA_like_4"/>
    <property type="match status" value="1"/>
</dbReference>
<dbReference type="RefSeq" id="WP_213123463.1">
    <property type="nucleotide sequence ID" value="NZ_JAGYPG010000001.1"/>
</dbReference>
<dbReference type="GO" id="GO:0043190">
    <property type="term" value="C:ATP-binding cassette (ABC) transporter complex"/>
    <property type="evidence" value="ECO:0007669"/>
    <property type="project" value="InterPro"/>
</dbReference>
<dbReference type="AlphaFoldDB" id="A0A942TCI3"/>
<gene>
    <name evidence="3" type="ORF">KHA97_04140</name>
</gene>
<feature type="domain" description="Solute-binding protein family 5" evidence="2">
    <location>
        <begin position="133"/>
        <end position="537"/>
    </location>
</feature>
<dbReference type="PANTHER" id="PTHR30290">
    <property type="entry name" value="PERIPLASMIC BINDING COMPONENT OF ABC TRANSPORTER"/>
    <property type="match status" value="1"/>
</dbReference>
<feature type="region of interest" description="Disordered" evidence="1">
    <location>
        <begin position="26"/>
        <end position="47"/>
    </location>
</feature>
<dbReference type="PANTHER" id="PTHR30290:SF62">
    <property type="entry name" value="OLIGOPEPTIDE ABC TRANSPORTER, PERIPLASMIC OLIGOPEPTIDE-BINDING PROTEIN"/>
    <property type="match status" value="1"/>
</dbReference>
<dbReference type="Proteomes" id="UP000681414">
    <property type="component" value="Unassembled WGS sequence"/>
</dbReference>